<dbReference type="InterPro" id="IPR019204">
    <property type="entry name" value="DUF2070_membrane"/>
</dbReference>
<evidence type="ECO:0000313" key="3">
    <source>
        <dbReference type="EMBL" id="AWR96682.1"/>
    </source>
</evidence>
<feature type="transmembrane region" description="Helical" evidence="1">
    <location>
        <begin position="525"/>
        <end position="546"/>
    </location>
</feature>
<reference evidence="3 4" key="1">
    <citation type="submission" date="2018-05" db="EMBL/GenBank/DDBJ databases">
        <title>Complete Genome Sequences of Extremely Thermoacidophilic, Metal-Mobilizing Type-Strain Members of the Archaeal Family Sulfolobaceae: Acidianus brierleyi DSM-1651T, Acidianus sulfidivorans DSM-18786T, Metallosphaera hakonensis DSM-7519T, and Metallosphaera prunae DSM-10039T.</title>
        <authorList>
            <person name="Counts J.A."/>
            <person name="Kelly R.M."/>
        </authorList>
    </citation>
    <scope>NUCLEOTIDE SEQUENCE [LARGE SCALE GENOMIC DNA]</scope>
    <source>
        <strain evidence="3 4">JP7</strain>
    </source>
</reference>
<dbReference type="AlphaFoldDB" id="A0A2U9IKX2"/>
<keyword evidence="4" id="KW-1185">Reference proteome</keyword>
<feature type="transmembrane region" description="Helical" evidence="1">
    <location>
        <begin position="132"/>
        <end position="149"/>
    </location>
</feature>
<feature type="domain" description="DUF2070" evidence="2">
    <location>
        <begin position="32"/>
        <end position="535"/>
    </location>
</feature>
<protein>
    <submittedName>
        <fullName evidence="3">DUF2070 domain-containing protein</fullName>
    </submittedName>
</protein>
<sequence length="548" mass="62484">MLVFLYQSFFYPLYYFVYVDSEKLTRRYYSDYSKVISIPSTKILISINVIESALIILRSLEIGLLFFYSFAIYFIYILLIFWQRIKTSLIMTMLFSVIYLIFSFLPISYIFAFGAFIPLINYPLLLDHNEKTAFLLSLGSGLVPSIILLRISFLGIIYVLIVGLVSLIYIYYINKKGNKIIGIPSLSVIRPFIRAFSYKKDEELENFLEKISVPAMLNIATFKIGDVYFVLPQIHFGMYGNIGSSKFPYQVEEYLKNAIVFHTPGSHELDLASSKESKKVALSILQTKFEKINFSGIERQNIGDFIITSLRFDKASISFVQRPNKGIDDLPGGLWRDMSLTKNFLVDCHNETLVEEIGKKEYLELREFVRTTKLLPKSSLQIGYSESKVNCEGLCKDIAKAVTIIDKNTKQKLSIIYIYANNACHGLKDKIYEKISDIVDYPILVTPDDHSCTASTFGNLYQPATVCDDLIEKSRTLVLESIKNAKDADNIEFGVIKVKTRVLGKIISSMVEGLEKVGSFTLKTFWIPIILPYVILFVMLLANSALKI</sequence>
<dbReference type="KEGG" id="asul:DFR86_03335"/>
<dbReference type="Pfam" id="PF09843">
    <property type="entry name" value="DUF2070"/>
    <property type="match status" value="1"/>
</dbReference>
<keyword evidence="1" id="KW-0812">Transmembrane</keyword>
<feature type="transmembrane region" description="Helical" evidence="1">
    <location>
        <begin position="94"/>
        <end position="120"/>
    </location>
</feature>
<name>A0A2U9IKX2_9CREN</name>
<evidence type="ECO:0000256" key="1">
    <source>
        <dbReference type="SAM" id="Phobius"/>
    </source>
</evidence>
<accession>A0A2U9IKX2</accession>
<feature type="transmembrane region" description="Helical" evidence="1">
    <location>
        <begin position="156"/>
        <end position="173"/>
    </location>
</feature>
<dbReference type="EMBL" id="CP029288">
    <property type="protein sequence ID" value="AWR96682.1"/>
    <property type="molecule type" value="Genomic_DNA"/>
</dbReference>
<keyword evidence="1" id="KW-0472">Membrane</keyword>
<gene>
    <name evidence="3" type="ORF">DFR86_03335</name>
</gene>
<proteinExistence type="predicted"/>
<evidence type="ECO:0000259" key="2">
    <source>
        <dbReference type="Pfam" id="PF09843"/>
    </source>
</evidence>
<feature type="transmembrane region" description="Helical" evidence="1">
    <location>
        <begin position="62"/>
        <end position="82"/>
    </location>
</feature>
<dbReference type="Proteomes" id="UP000248410">
    <property type="component" value="Chromosome"/>
</dbReference>
<organism evidence="3 4">
    <name type="scientific">Acidianus sulfidivorans JP7</name>
    <dbReference type="NCBI Taxonomy" id="619593"/>
    <lineage>
        <taxon>Archaea</taxon>
        <taxon>Thermoproteota</taxon>
        <taxon>Thermoprotei</taxon>
        <taxon>Sulfolobales</taxon>
        <taxon>Sulfolobaceae</taxon>
        <taxon>Acidianus</taxon>
    </lineage>
</organism>
<keyword evidence="1" id="KW-1133">Transmembrane helix</keyword>
<evidence type="ECO:0000313" key="4">
    <source>
        <dbReference type="Proteomes" id="UP000248410"/>
    </source>
</evidence>